<dbReference type="GO" id="GO:0009407">
    <property type="term" value="P:toxin catabolic process"/>
    <property type="evidence" value="ECO:0007669"/>
    <property type="project" value="UniProtKB-ARBA"/>
</dbReference>
<evidence type="ECO:0000313" key="11">
    <source>
        <dbReference type="Proteomes" id="UP000426265"/>
    </source>
</evidence>
<dbReference type="SUPFAM" id="SSF52833">
    <property type="entry name" value="Thioredoxin-like"/>
    <property type="match status" value="1"/>
</dbReference>
<evidence type="ECO:0000256" key="1">
    <source>
        <dbReference type="ARBA" id="ARBA00004514"/>
    </source>
</evidence>
<comment type="function">
    <text evidence="7">Is involved in the conjugation of reduced glutathione to a wide number of exogenous and endogenous hydrophobic electrophiles.</text>
</comment>
<comment type="similarity">
    <text evidence="5">Belongs to the GST superfamily. Tau family.</text>
</comment>
<evidence type="ECO:0000259" key="9">
    <source>
        <dbReference type="PROSITE" id="PS50405"/>
    </source>
</evidence>
<evidence type="ECO:0000259" key="8">
    <source>
        <dbReference type="PROSITE" id="PS50404"/>
    </source>
</evidence>
<organism evidence="10 11">
    <name type="scientific">Arabidopsis thaliana</name>
    <name type="common">Mouse-ear cress</name>
    <dbReference type="NCBI Taxonomy" id="3702"/>
    <lineage>
        <taxon>Eukaryota</taxon>
        <taxon>Viridiplantae</taxon>
        <taxon>Streptophyta</taxon>
        <taxon>Embryophyta</taxon>
        <taxon>Tracheophyta</taxon>
        <taxon>Spermatophyta</taxon>
        <taxon>Magnoliopsida</taxon>
        <taxon>eudicotyledons</taxon>
        <taxon>Gunneridae</taxon>
        <taxon>Pentapetalae</taxon>
        <taxon>rosids</taxon>
        <taxon>malvids</taxon>
        <taxon>Brassicales</taxon>
        <taxon>Brassicaceae</taxon>
        <taxon>Camelineae</taxon>
        <taxon>Arabidopsis</taxon>
    </lineage>
</organism>
<dbReference type="ExpressionAtlas" id="A0A654EAG6">
    <property type="expression patterns" value="baseline and differential"/>
</dbReference>
<dbReference type="GO" id="GO:0004364">
    <property type="term" value="F:glutathione transferase activity"/>
    <property type="evidence" value="ECO:0007669"/>
    <property type="project" value="UniProtKB-UniRule"/>
</dbReference>
<dbReference type="InterPro" id="IPR010987">
    <property type="entry name" value="Glutathione-S-Trfase_C-like"/>
</dbReference>
<dbReference type="PROSITE" id="PS50404">
    <property type="entry name" value="GST_NTER"/>
    <property type="match status" value="1"/>
</dbReference>
<dbReference type="OMA" id="KYEYKET"/>
<reference evidence="10 11" key="1">
    <citation type="submission" date="2019-11" db="EMBL/GenBank/DDBJ databases">
        <authorList>
            <person name="Jiao W.-B."/>
            <person name="Schneeberger K."/>
        </authorList>
    </citation>
    <scope>NUCLEOTIDE SEQUENCE [LARGE SCALE GENOMIC DNA]</scope>
    <source>
        <strain evidence="11">cv. An-1</strain>
    </source>
</reference>
<feature type="domain" description="GST N-terminal" evidence="8">
    <location>
        <begin position="4"/>
        <end position="83"/>
    </location>
</feature>
<dbReference type="PANTHER" id="PTHR11260:SF773">
    <property type="entry name" value="GLUTATHIONE S-TRANSFERASE U26"/>
    <property type="match status" value="1"/>
</dbReference>
<dbReference type="Gene3D" id="3.40.30.10">
    <property type="entry name" value="Glutaredoxin"/>
    <property type="match status" value="1"/>
</dbReference>
<dbReference type="SFLD" id="SFLDG00358">
    <property type="entry name" value="Main_(cytGST)"/>
    <property type="match status" value="1"/>
</dbReference>
<dbReference type="SMR" id="A0A654EAG6"/>
<dbReference type="InterPro" id="IPR045074">
    <property type="entry name" value="GST_C_Tau"/>
</dbReference>
<feature type="domain" description="GST C-terminal" evidence="9">
    <location>
        <begin position="89"/>
        <end position="210"/>
    </location>
</feature>
<dbReference type="Pfam" id="PF02798">
    <property type="entry name" value="GST_N"/>
    <property type="match status" value="1"/>
</dbReference>
<dbReference type="SFLD" id="SFLDG01152">
    <property type="entry name" value="Main.3:_Omega-_and_Tau-like"/>
    <property type="match status" value="1"/>
</dbReference>
<dbReference type="SUPFAM" id="SSF47616">
    <property type="entry name" value="GST C-terminal domain-like"/>
    <property type="match status" value="1"/>
</dbReference>
<dbReference type="Pfam" id="PF13410">
    <property type="entry name" value="GST_C_2"/>
    <property type="match status" value="1"/>
</dbReference>
<dbReference type="SFLD" id="SFLDS00019">
    <property type="entry name" value="Glutathione_Transferase_(cytos"/>
    <property type="match status" value="1"/>
</dbReference>
<dbReference type="CDD" id="cd03058">
    <property type="entry name" value="GST_N_Tau"/>
    <property type="match status" value="1"/>
</dbReference>
<dbReference type="CDD" id="cd03185">
    <property type="entry name" value="GST_C_Tau"/>
    <property type="match status" value="1"/>
</dbReference>
<protein>
    <recommendedName>
        <fullName evidence="7">Glutathione S-transferase</fullName>
        <ecNumber evidence="7">2.5.1.18</ecNumber>
    </recommendedName>
</protein>
<dbReference type="Gene3D" id="1.20.1050.10">
    <property type="match status" value="1"/>
</dbReference>
<accession>A0A654EAG6</accession>
<dbReference type="InterPro" id="IPR036249">
    <property type="entry name" value="Thioredoxin-like_sf"/>
</dbReference>
<evidence type="ECO:0000256" key="5">
    <source>
        <dbReference type="ARBA" id="ARBA00025743"/>
    </source>
</evidence>
<gene>
    <name evidence="10" type="ORF">AN1_LOCUS1853</name>
</gene>
<comment type="subcellular location">
    <subcellularLocation>
        <location evidence="1 7">Cytoplasm</location>
        <location evidence="1 7">Cytosol</location>
    </subcellularLocation>
</comment>
<dbReference type="FunFam" id="1.20.1050.10:FF:000018">
    <property type="entry name" value="Glutathione S-transferase U20"/>
    <property type="match status" value="1"/>
</dbReference>
<dbReference type="KEGG" id="ath:AT1G17190"/>
<proteinExistence type="inferred from homology"/>
<dbReference type="InterPro" id="IPR004045">
    <property type="entry name" value="Glutathione_S-Trfase_N"/>
</dbReference>
<evidence type="ECO:0000256" key="3">
    <source>
        <dbReference type="ARBA" id="ARBA00022575"/>
    </source>
</evidence>
<comment type="catalytic activity">
    <reaction evidence="6 7">
        <text>RX + glutathione = an S-substituted glutathione + a halide anion + H(+)</text>
        <dbReference type="Rhea" id="RHEA:16437"/>
        <dbReference type="ChEBI" id="CHEBI:15378"/>
        <dbReference type="ChEBI" id="CHEBI:16042"/>
        <dbReference type="ChEBI" id="CHEBI:17792"/>
        <dbReference type="ChEBI" id="CHEBI:57925"/>
        <dbReference type="ChEBI" id="CHEBI:90779"/>
        <dbReference type="EC" id="2.5.1.18"/>
    </reaction>
</comment>
<sequence>MANDQVILLDYWPSMFGMRTKMALAEKGVKYEYKETDPWVKTPLLIEMNPIHKKIPVLIHNGKPICESLIQLEYIDEVWSDASPILPSDPYQKSRARFWAEFIDKKFYDPSWKVWATMGEEHAAVKKELLEHFKTLETELGDKPYYGGEVFGYLDIALMGYYSWFKAMEKFGEFSIETEFPILTTWTKRCLERESVVKALADSDRIIEYVYVLRKKFGAA</sequence>
<evidence type="ECO:0000256" key="4">
    <source>
        <dbReference type="ARBA" id="ARBA00022679"/>
    </source>
</evidence>
<dbReference type="AlphaFoldDB" id="A0A654EAG6"/>
<dbReference type="GO" id="GO:0006749">
    <property type="term" value="P:glutathione metabolic process"/>
    <property type="evidence" value="ECO:0007669"/>
    <property type="project" value="InterPro"/>
</dbReference>
<dbReference type="EC" id="2.5.1.18" evidence="7"/>
<evidence type="ECO:0000256" key="2">
    <source>
        <dbReference type="ARBA" id="ARBA00022490"/>
    </source>
</evidence>
<dbReference type="GO" id="GO:0005829">
    <property type="term" value="C:cytosol"/>
    <property type="evidence" value="ECO:0007669"/>
    <property type="project" value="UniProtKB-SubCell"/>
</dbReference>
<dbReference type="Proteomes" id="UP000426265">
    <property type="component" value="Unassembled WGS sequence"/>
</dbReference>
<dbReference type="PANTHER" id="PTHR11260">
    <property type="entry name" value="GLUTATHIONE S-TRANSFERASE, GST, SUPERFAMILY, GST DOMAIN CONTAINING"/>
    <property type="match status" value="1"/>
</dbReference>
<name>A0A654EAG6_ARATH</name>
<dbReference type="InterPro" id="IPR040079">
    <property type="entry name" value="Glutathione_S-Trfase"/>
</dbReference>
<keyword evidence="4 7" id="KW-0808">Transferase</keyword>
<dbReference type="InterPro" id="IPR036282">
    <property type="entry name" value="Glutathione-S-Trfase_C_sf"/>
</dbReference>
<dbReference type="PROSITE" id="PS50405">
    <property type="entry name" value="GST_CTER"/>
    <property type="match status" value="1"/>
</dbReference>
<keyword evidence="2 7" id="KW-0963">Cytoplasm</keyword>
<evidence type="ECO:0000256" key="6">
    <source>
        <dbReference type="ARBA" id="ARBA00047960"/>
    </source>
</evidence>
<dbReference type="FunFam" id="3.40.30.10:FF:000014">
    <property type="entry name" value="Tau class glutathione S-transferase"/>
    <property type="match status" value="1"/>
</dbReference>
<keyword evidence="3" id="KW-0216">Detoxification</keyword>
<dbReference type="EMBL" id="CACRSJ010000104">
    <property type="protein sequence ID" value="VYS46353.1"/>
    <property type="molecule type" value="Genomic_DNA"/>
</dbReference>
<evidence type="ECO:0000256" key="7">
    <source>
        <dbReference type="RuleBase" id="RU369102"/>
    </source>
</evidence>
<dbReference type="InterPro" id="IPR045073">
    <property type="entry name" value="Omega/Tau-like"/>
</dbReference>
<evidence type="ECO:0000313" key="10">
    <source>
        <dbReference type="EMBL" id="VYS46353.1"/>
    </source>
</evidence>